<dbReference type="EMBL" id="VXIT01000011">
    <property type="protein sequence ID" value="KAA6409404.1"/>
    <property type="molecule type" value="Genomic_DNA"/>
</dbReference>
<reference evidence="2 3" key="1">
    <citation type="submission" date="2019-09" db="EMBL/GenBank/DDBJ databases">
        <title>The hologenome of the rock-dwelling lichen Lasallia pustulata.</title>
        <authorList>
            <person name="Greshake Tzovaras B."/>
            <person name="Segers F."/>
            <person name="Bicker A."/>
            <person name="Dal Grande F."/>
            <person name="Otte J."/>
            <person name="Hankeln T."/>
            <person name="Schmitt I."/>
            <person name="Ebersberger I."/>
        </authorList>
    </citation>
    <scope>NUCLEOTIDE SEQUENCE [LARGE SCALE GENOMIC DNA]</scope>
    <source>
        <strain evidence="2">A1-1</strain>
    </source>
</reference>
<accession>A0A5M8PLL7</accession>
<dbReference type="Proteomes" id="UP000324767">
    <property type="component" value="Unassembled WGS sequence"/>
</dbReference>
<evidence type="ECO:0000313" key="2">
    <source>
        <dbReference type="EMBL" id="KAA6409404.1"/>
    </source>
</evidence>
<protein>
    <submittedName>
        <fullName evidence="2">Uncharacterized protein</fullName>
    </submittedName>
</protein>
<comment type="caution">
    <text evidence="2">The sequence shown here is derived from an EMBL/GenBank/DDBJ whole genome shotgun (WGS) entry which is preliminary data.</text>
</comment>
<evidence type="ECO:0000256" key="1">
    <source>
        <dbReference type="SAM" id="MobiDB-lite"/>
    </source>
</evidence>
<dbReference type="OrthoDB" id="24645at2759"/>
<proteinExistence type="predicted"/>
<gene>
    <name evidence="2" type="ORF">FRX48_06957</name>
</gene>
<dbReference type="AlphaFoldDB" id="A0A5M8PLL7"/>
<organism evidence="2 3">
    <name type="scientific">Lasallia pustulata</name>
    <dbReference type="NCBI Taxonomy" id="136370"/>
    <lineage>
        <taxon>Eukaryota</taxon>
        <taxon>Fungi</taxon>
        <taxon>Dikarya</taxon>
        <taxon>Ascomycota</taxon>
        <taxon>Pezizomycotina</taxon>
        <taxon>Lecanoromycetes</taxon>
        <taxon>OSLEUM clade</taxon>
        <taxon>Umbilicariomycetidae</taxon>
        <taxon>Umbilicariales</taxon>
        <taxon>Umbilicariaceae</taxon>
        <taxon>Lasallia</taxon>
    </lineage>
</organism>
<evidence type="ECO:0000313" key="3">
    <source>
        <dbReference type="Proteomes" id="UP000324767"/>
    </source>
</evidence>
<sequence length="110" mass="12415">MAREVSMVSTLATGRTEDQGAQRQKHARLRVVGSSDEDDFDEGLLDADLVDEPLLEDEWAYHDKDDDDMISVTTTASESRTPSPIRFEKPDQTLEMVIEDSNWDNAEVLD</sequence>
<name>A0A5M8PLL7_9LECA</name>
<feature type="compositionally biased region" description="Acidic residues" evidence="1">
    <location>
        <begin position="35"/>
        <end position="44"/>
    </location>
</feature>
<feature type="region of interest" description="Disordered" evidence="1">
    <location>
        <begin position="1"/>
        <end position="44"/>
    </location>
</feature>